<evidence type="ECO:0000313" key="6">
    <source>
        <dbReference type="Proteomes" id="UP000185596"/>
    </source>
</evidence>
<dbReference type="AlphaFoldDB" id="A0A1Q8CLE8"/>
<comment type="caution">
    <text evidence="5">The sequence shown here is derived from an EMBL/GenBank/DDBJ whole genome shotgun (WGS) entry which is preliminary data.</text>
</comment>
<dbReference type="Gene3D" id="1.10.10.10">
    <property type="entry name" value="Winged helix-like DNA-binding domain superfamily/Winged helix DNA-binding domain"/>
    <property type="match status" value="1"/>
</dbReference>
<dbReference type="InterPro" id="IPR036388">
    <property type="entry name" value="WH-like_DNA-bd_sf"/>
</dbReference>
<name>A0A1Q8CLE8_9PSEU</name>
<dbReference type="SUPFAM" id="SSF46785">
    <property type="entry name" value="Winged helix' DNA-binding domain"/>
    <property type="match status" value="1"/>
</dbReference>
<dbReference type="PANTHER" id="PTHR33204:SF37">
    <property type="entry name" value="HTH-TYPE TRANSCRIPTIONAL REGULATOR YODB"/>
    <property type="match status" value="1"/>
</dbReference>
<sequence length="113" mass="12222">MDSAAHELAGHQTVTWNAPSPACPVEVSLAAISGRWTTLVLRDLMLGPLTFGQLRAGLPALSAKVLTERLVSLRHQGIVTRGARGYELTERGRLLRPLLAQLYRTGEALLAEP</sequence>
<keyword evidence="1" id="KW-0805">Transcription regulation</keyword>
<dbReference type="EMBL" id="MSIE01000044">
    <property type="protein sequence ID" value="OLF15180.1"/>
    <property type="molecule type" value="Genomic_DNA"/>
</dbReference>
<dbReference type="InterPro" id="IPR036390">
    <property type="entry name" value="WH_DNA-bd_sf"/>
</dbReference>
<evidence type="ECO:0000256" key="2">
    <source>
        <dbReference type="ARBA" id="ARBA00023125"/>
    </source>
</evidence>
<gene>
    <name evidence="5" type="ORF">BU204_23230</name>
</gene>
<dbReference type="Pfam" id="PF01638">
    <property type="entry name" value="HxlR"/>
    <property type="match status" value="1"/>
</dbReference>
<dbReference type="PROSITE" id="PS51118">
    <property type="entry name" value="HTH_HXLR"/>
    <property type="match status" value="1"/>
</dbReference>
<keyword evidence="6" id="KW-1185">Reference proteome</keyword>
<evidence type="ECO:0000256" key="1">
    <source>
        <dbReference type="ARBA" id="ARBA00023015"/>
    </source>
</evidence>
<dbReference type="STRING" id="1912961.BU204_23230"/>
<keyword evidence="2" id="KW-0238">DNA-binding</keyword>
<evidence type="ECO:0000259" key="4">
    <source>
        <dbReference type="PROSITE" id="PS51118"/>
    </source>
</evidence>
<accession>A0A1Q8CLE8</accession>
<evidence type="ECO:0000313" key="5">
    <source>
        <dbReference type="EMBL" id="OLF15180.1"/>
    </source>
</evidence>
<evidence type="ECO:0000256" key="3">
    <source>
        <dbReference type="ARBA" id="ARBA00023163"/>
    </source>
</evidence>
<feature type="domain" description="HTH hxlR-type" evidence="4">
    <location>
        <begin position="23"/>
        <end position="113"/>
    </location>
</feature>
<dbReference type="Proteomes" id="UP000185596">
    <property type="component" value="Unassembled WGS sequence"/>
</dbReference>
<protein>
    <recommendedName>
        <fullName evidence="4">HTH hxlR-type domain-containing protein</fullName>
    </recommendedName>
</protein>
<dbReference type="GO" id="GO:0003677">
    <property type="term" value="F:DNA binding"/>
    <property type="evidence" value="ECO:0007669"/>
    <property type="project" value="UniProtKB-KW"/>
</dbReference>
<dbReference type="InterPro" id="IPR002577">
    <property type="entry name" value="HTH_HxlR"/>
</dbReference>
<reference evidence="5 6" key="1">
    <citation type="submission" date="2016-12" db="EMBL/GenBank/DDBJ databases">
        <title>The draft genome sequence of Actinophytocola sp. 11-183.</title>
        <authorList>
            <person name="Wang W."/>
            <person name="Yuan L."/>
        </authorList>
    </citation>
    <scope>NUCLEOTIDE SEQUENCE [LARGE SCALE GENOMIC DNA]</scope>
    <source>
        <strain evidence="5 6">11-183</strain>
    </source>
</reference>
<proteinExistence type="predicted"/>
<organism evidence="5 6">
    <name type="scientific">Actinophytocola xanthii</name>
    <dbReference type="NCBI Taxonomy" id="1912961"/>
    <lineage>
        <taxon>Bacteria</taxon>
        <taxon>Bacillati</taxon>
        <taxon>Actinomycetota</taxon>
        <taxon>Actinomycetes</taxon>
        <taxon>Pseudonocardiales</taxon>
        <taxon>Pseudonocardiaceae</taxon>
    </lineage>
</organism>
<keyword evidence="3" id="KW-0804">Transcription</keyword>
<dbReference type="PANTHER" id="PTHR33204">
    <property type="entry name" value="TRANSCRIPTIONAL REGULATOR, MARR FAMILY"/>
    <property type="match status" value="1"/>
</dbReference>